<evidence type="ECO:0000313" key="4">
    <source>
        <dbReference type="Proteomes" id="UP001597295"/>
    </source>
</evidence>
<evidence type="ECO:0000259" key="2">
    <source>
        <dbReference type="PROSITE" id="PS50983"/>
    </source>
</evidence>
<gene>
    <name evidence="3" type="ORF">ACFSM5_08240</name>
</gene>
<proteinExistence type="predicted"/>
<keyword evidence="1" id="KW-0732">Signal</keyword>
<dbReference type="Pfam" id="PF01497">
    <property type="entry name" value="Peripla_BP_2"/>
    <property type="match status" value="1"/>
</dbReference>
<dbReference type="PANTHER" id="PTHR30535">
    <property type="entry name" value="VITAMIN B12-BINDING PROTEIN"/>
    <property type="match status" value="1"/>
</dbReference>
<dbReference type="Gene3D" id="3.40.50.1980">
    <property type="entry name" value="Nitrogenase molybdenum iron protein domain"/>
    <property type="match status" value="2"/>
</dbReference>
<feature type="chain" id="PRO_5045772810" evidence="1">
    <location>
        <begin position="21"/>
        <end position="373"/>
    </location>
</feature>
<organism evidence="3 4">
    <name type="scientific">Lacibacterium aquatile</name>
    <dbReference type="NCBI Taxonomy" id="1168082"/>
    <lineage>
        <taxon>Bacteria</taxon>
        <taxon>Pseudomonadati</taxon>
        <taxon>Pseudomonadota</taxon>
        <taxon>Alphaproteobacteria</taxon>
        <taxon>Rhodospirillales</taxon>
        <taxon>Rhodospirillaceae</taxon>
    </lineage>
</organism>
<evidence type="ECO:0000313" key="3">
    <source>
        <dbReference type="EMBL" id="MFD2262874.1"/>
    </source>
</evidence>
<comment type="caution">
    <text evidence="3">The sequence shown here is derived from an EMBL/GenBank/DDBJ whole genome shotgun (WGS) entry which is preliminary data.</text>
</comment>
<dbReference type="EMBL" id="JBHUIP010000006">
    <property type="protein sequence ID" value="MFD2262874.1"/>
    <property type="molecule type" value="Genomic_DNA"/>
</dbReference>
<dbReference type="PANTHER" id="PTHR30535:SF34">
    <property type="entry name" value="MOLYBDATE-BINDING PROTEIN MOLA"/>
    <property type="match status" value="1"/>
</dbReference>
<dbReference type="InterPro" id="IPR050902">
    <property type="entry name" value="ABC_Transporter_SBP"/>
</dbReference>
<dbReference type="SUPFAM" id="SSF53807">
    <property type="entry name" value="Helical backbone' metal receptor"/>
    <property type="match status" value="1"/>
</dbReference>
<accession>A0ABW5DSQ7</accession>
<keyword evidence="4" id="KW-1185">Reference proteome</keyword>
<name>A0ABW5DSQ7_9PROT</name>
<dbReference type="Proteomes" id="UP001597295">
    <property type="component" value="Unassembled WGS sequence"/>
</dbReference>
<dbReference type="RefSeq" id="WP_379875843.1">
    <property type="nucleotide sequence ID" value="NZ_JBHUIP010000006.1"/>
</dbReference>
<dbReference type="InterPro" id="IPR002491">
    <property type="entry name" value="ABC_transptr_periplasmic_BD"/>
</dbReference>
<protein>
    <submittedName>
        <fullName evidence="3">ABC transporter substrate-binding protein</fullName>
    </submittedName>
</protein>
<feature type="domain" description="Fe/B12 periplasmic-binding" evidence="2">
    <location>
        <begin position="41"/>
        <end position="343"/>
    </location>
</feature>
<sequence length="373" mass="39942">MLKKLLVLTTLVLSPGAAPADTIELTDLAGRKVQIERPVQRIILGEGRYIPLLALLRPDNPVEGVVGMMSTLGYTDPGLEKQLFEKFPAARAIPLFGSGSGDSVSPEKIIALAPQVAIFGLGDHGPGARNAELMQLLERAGIKIVFIDFRQDPLQNTLPSIALLGELLGAQAKATDYIDFYSQRLALIRERAAKATNRPRTFVQAHPGRFECCWGMADGMLGPIVGLVGGTNIADAAALGPTAQHSAEFLLTENPDVWIGTASGTPGEYQAGKTPVALGDGITPAMAADSLGRYLTAPEIKILGAVQKGRAHSIWHSFYNSPFNIVAIEAFAKWIQPELFADLDPQATLEQINSRYAPLKLQGTYFATHPAAN</sequence>
<feature type="signal peptide" evidence="1">
    <location>
        <begin position="1"/>
        <end position="20"/>
    </location>
</feature>
<reference evidence="4" key="1">
    <citation type="journal article" date="2019" name="Int. J. Syst. Evol. Microbiol.">
        <title>The Global Catalogue of Microorganisms (GCM) 10K type strain sequencing project: providing services to taxonomists for standard genome sequencing and annotation.</title>
        <authorList>
            <consortium name="The Broad Institute Genomics Platform"/>
            <consortium name="The Broad Institute Genome Sequencing Center for Infectious Disease"/>
            <person name="Wu L."/>
            <person name="Ma J."/>
        </authorList>
    </citation>
    <scope>NUCLEOTIDE SEQUENCE [LARGE SCALE GENOMIC DNA]</scope>
    <source>
        <strain evidence="4">CGMCC 1.19062</strain>
    </source>
</reference>
<evidence type="ECO:0000256" key="1">
    <source>
        <dbReference type="SAM" id="SignalP"/>
    </source>
</evidence>
<dbReference type="PROSITE" id="PS50983">
    <property type="entry name" value="FE_B12_PBP"/>
    <property type="match status" value="1"/>
</dbReference>